<keyword evidence="2" id="KW-1185">Reference proteome</keyword>
<dbReference type="Proteomes" id="UP001496674">
    <property type="component" value="Chromosome"/>
</dbReference>
<accession>A0ABM8I9Q2</accession>
<dbReference type="EMBL" id="AP028055">
    <property type="protein sequence ID" value="BEG98769.1"/>
    <property type="molecule type" value="Genomic_DNA"/>
</dbReference>
<name>A0ABM8I9Q2_9BACE</name>
<evidence type="ECO:0000313" key="2">
    <source>
        <dbReference type="Proteomes" id="UP001496674"/>
    </source>
</evidence>
<sequence length="63" mass="7372">MPEVSLTLVELPSFSLINIILLEKWWSTLSMTIIEKFVLLFFSTKDLEFFKLPLRMLTILSGH</sequence>
<protein>
    <submittedName>
        <fullName evidence="1">Uncharacterized protein</fullName>
    </submittedName>
</protein>
<organism evidence="1 2">
    <name type="scientific">Bacteroides sedimenti</name>
    <dbReference type="NCBI Taxonomy" id="2136147"/>
    <lineage>
        <taxon>Bacteria</taxon>
        <taxon>Pseudomonadati</taxon>
        <taxon>Bacteroidota</taxon>
        <taxon>Bacteroidia</taxon>
        <taxon>Bacteroidales</taxon>
        <taxon>Bacteroidaceae</taxon>
        <taxon>Bacteroides</taxon>
    </lineage>
</organism>
<gene>
    <name evidence="1" type="ORF">BSYN_10340</name>
</gene>
<evidence type="ECO:0000313" key="1">
    <source>
        <dbReference type="EMBL" id="BEG98769.1"/>
    </source>
</evidence>
<proteinExistence type="predicted"/>
<reference evidence="1 2" key="1">
    <citation type="submission" date="2023-04" db="EMBL/GenBank/DDBJ databases">
        <title>Draft genome sequence of acteroides sedimenti strain YN3PY1.</title>
        <authorList>
            <person name="Yoshida N."/>
        </authorList>
    </citation>
    <scope>NUCLEOTIDE SEQUENCE [LARGE SCALE GENOMIC DNA]</scope>
    <source>
        <strain evidence="1 2">YN3PY1</strain>
    </source>
</reference>